<feature type="domain" description="AB hydrolase-1" evidence="2">
    <location>
        <begin position="55"/>
        <end position="180"/>
    </location>
</feature>
<keyword evidence="1" id="KW-0378">Hydrolase</keyword>
<dbReference type="InterPro" id="IPR000073">
    <property type="entry name" value="AB_hydrolase_1"/>
</dbReference>
<evidence type="ECO:0000259" key="2">
    <source>
        <dbReference type="Pfam" id="PF00561"/>
    </source>
</evidence>
<dbReference type="PANTHER" id="PTHR43798:SF31">
    <property type="entry name" value="AB HYDROLASE SUPERFAMILY PROTEIN YCLE"/>
    <property type="match status" value="1"/>
</dbReference>
<dbReference type="RefSeq" id="WP_306992148.1">
    <property type="nucleotide sequence ID" value="NZ_JAUSUT010000001.1"/>
</dbReference>
<organism evidence="3 4">
    <name type="scientific">Amycolatopsis thermophila</name>
    <dbReference type="NCBI Taxonomy" id="206084"/>
    <lineage>
        <taxon>Bacteria</taxon>
        <taxon>Bacillati</taxon>
        <taxon>Actinomycetota</taxon>
        <taxon>Actinomycetes</taxon>
        <taxon>Pseudonocardiales</taxon>
        <taxon>Pseudonocardiaceae</taxon>
        <taxon>Amycolatopsis</taxon>
    </lineage>
</organism>
<evidence type="ECO:0000313" key="3">
    <source>
        <dbReference type="EMBL" id="MDQ0379028.1"/>
    </source>
</evidence>
<gene>
    <name evidence="3" type="ORF">FB470_003022</name>
</gene>
<dbReference type="EMBL" id="JAUSUT010000001">
    <property type="protein sequence ID" value="MDQ0379028.1"/>
    <property type="molecule type" value="Genomic_DNA"/>
</dbReference>
<dbReference type="Gene3D" id="3.40.50.1820">
    <property type="entry name" value="alpha/beta hydrolase"/>
    <property type="match status" value="1"/>
</dbReference>
<dbReference type="PANTHER" id="PTHR43798">
    <property type="entry name" value="MONOACYLGLYCEROL LIPASE"/>
    <property type="match status" value="1"/>
</dbReference>
<dbReference type="Proteomes" id="UP001229651">
    <property type="component" value="Unassembled WGS sequence"/>
</dbReference>
<dbReference type="InterPro" id="IPR029058">
    <property type="entry name" value="AB_hydrolase_fold"/>
</dbReference>
<accession>A0ABU0EVA1</accession>
<evidence type="ECO:0000256" key="1">
    <source>
        <dbReference type="ARBA" id="ARBA00022801"/>
    </source>
</evidence>
<sequence length="291" mass="31558">MRARVGGFRSAAGRARYDAVYDEGLRAMPEPAAVHDVPTAFGRVRVYRFGARGDPLVLLPGRGGTSVMFRTGIPALAGHHRVHTVDLLGEPGRSVQSAPIRDAADHARWLDETLAGLGLDRVHLYGVSFGGWLACNQAVRRPGRVASVTLIDPVATFAPMPLGLVLRAVPVQLPYVSSWARPRFLAWIDGQRDADPADHVEGRLISAGLQHFRIALPVPRPFRDDELRGIAAPVLAIIAGRSVVHDPWRALARARSLLPRGEAELWPEATHAVPGQAVGERALRFLAENRG</sequence>
<name>A0ABU0EVA1_9PSEU</name>
<evidence type="ECO:0000313" key="4">
    <source>
        <dbReference type="Proteomes" id="UP001229651"/>
    </source>
</evidence>
<protein>
    <submittedName>
        <fullName evidence="3">Pimeloyl-ACP methyl ester carboxylesterase</fullName>
    </submittedName>
</protein>
<dbReference type="Pfam" id="PF00561">
    <property type="entry name" value="Abhydrolase_1"/>
    <property type="match status" value="1"/>
</dbReference>
<comment type="caution">
    <text evidence="3">The sequence shown here is derived from an EMBL/GenBank/DDBJ whole genome shotgun (WGS) entry which is preliminary data.</text>
</comment>
<keyword evidence="4" id="KW-1185">Reference proteome</keyword>
<dbReference type="InterPro" id="IPR050266">
    <property type="entry name" value="AB_hydrolase_sf"/>
</dbReference>
<dbReference type="SUPFAM" id="SSF53474">
    <property type="entry name" value="alpha/beta-Hydrolases"/>
    <property type="match status" value="1"/>
</dbReference>
<proteinExistence type="predicted"/>
<reference evidence="3 4" key="1">
    <citation type="submission" date="2023-07" db="EMBL/GenBank/DDBJ databases">
        <title>Sequencing the genomes of 1000 actinobacteria strains.</title>
        <authorList>
            <person name="Klenk H.-P."/>
        </authorList>
    </citation>
    <scope>NUCLEOTIDE SEQUENCE [LARGE SCALE GENOMIC DNA]</scope>
    <source>
        <strain evidence="3 4">DSM 45805</strain>
    </source>
</reference>